<protein>
    <recommendedName>
        <fullName evidence="4">GLPGLI family protein</fullName>
    </recommendedName>
</protein>
<evidence type="ECO:0000256" key="1">
    <source>
        <dbReference type="SAM" id="SignalP"/>
    </source>
</evidence>
<keyword evidence="3" id="KW-1185">Reference proteome</keyword>
<dbReference type="InterPro" id="IPR005901">
    <property type="entry name" value="GLPGLI"/>
</dbReference>
<feature type="chain" id="PRO_5008286946" description="GLPGLI family protein" evidence="1">
    <location>
        <begin position="19"/>
        <end position="235"/>
    </location>
</feature>
<comment type="caution">
    <text evidence="2">The sequence shown here is derived from an EMBL/GenBank/DDBJ whole genome shotgun (WGS) entry which is preliminary data.</text>
</comment>
<dbReference type="AlphaFoldDB" id="A0A199XTG7"/>
<dbReference type="NCBIfam" id="TIGR01200">
    <property type="entry name" value="GLPGLI"/>
    <property type="match status" value="1"/>
</dbReference>
<dbReference type="Pfam" id="PF09697">
    <property type="entry name" value="Porph_ging"/>
    <property type="match status" value="1"/>
</dbReference>
<name>A0A199XTG7_9FLAO</name>
<dbReference type="EMBL" id="JMTM01000022">
    <property type="protein sequence ID" value="OAZ04536.1"/>
    <property type="molecule type" value="Genomic_DNA"/>
</dbReference>
<accession>A0A199XTG7</accession>
<keyword evidence="1" id="KW-0732">Signal</keyword>
<organism evidence="2 3">
    <name type="scientific">Flavobacterium succinicans</name>
    <dbReference type="NCBI Taxonomy" id="29536"/>
    <lineage>
        <taxon>Bacteria</taxon>
        <taxon>Pseudomonadati</taxon>
        <taxon>Bacteroidota</taxon>
        <taxon>Flavobacteriia</taxon>
        <taxon>Flavobacteriales</taxon>
        <taxon>Flavobacteriaceae</taxon>
        <taxon>Flavobacterium</taxon>
    </lineage>
</organism>
<dbReference type="RefSeq" id="WP_064714922.1">
    <property type="nucleotide sequence ID" value="NZ_JMTM01000022.1"/>
</dbReference>
<evidence type="ECO:0008006" key="4">
    <source>
        <dbReference type="Google" id="ProtNLM"/>
    </source>
</evidence>
<evidence type="ECO:0000313" key="3">
    <source>
        <dbReference type="Proteomes" id="UP000093807"/>
    </source>
</evidence>
<dbReference type="Proteomes" id="UP000093807">
    <property type="component" value="Unassembled WGS sequence"/>
</dbReference>
<dbReference type="PATRIC" id="fig|29536.5.peg.1120"/>
<dbReference type="OrthoDB" id="1429333at2"/>
<feature type="signal peptide" evidence="1">
    <location>
        <begin position="1"/>
        <end position="18"/>
    </location>
</feature>
<sequence length="235" mass="26941">MNKFLFLLCFFSTSLVFSQNSSVQVVYKVKDVVSDANMNTIPSNIKNTLISVIKEAEKQSFVLTYSSNQSSYVAENLMTKGETGSNISMLARAQFTGMYDYFFDFNTNVEILKNNNDSKLLSKKYVPLNWKVTSESKTIDSYLCYKAFFEIPYVTRDNRERNKVGYVWFTPSLPFVVGPKEYVGLPGLVIEVHEENIVYYADKIKLNSVQQVVFPKGKTIPKEEYDKKLKAQMGM</sequence>
<reference evidence="2 3" key="1">
    <citation type="submission" date="2016-06" db="EMBL/GenBank/DDBJ databases">
        <title>Draft genome sequence of Flavobacterium succinicans strain DD5b.</title>
        <authorList>
            <person name="Poehlein A."/>
            <person name="Daniel R."/>
            <person name="Simeonova D.D."/>
        </authorList>
    </citation>
    <scope>NUCLEOTIDE SEQUENCE [LARGE SCALE GENOMIC DNA]</scope>
    <source>
        <strain evidence="2 3">DD5b</strain>
    </source>
</reference>
<proteinExistence type="predicted"/>
<gene>
    <name evidence="2" type="ORF">FLB_10710</name>
</gene>
<evidence type="ECO:0000313" key="2">
    <source>
        <dbReference type="EMBL" id="OAZ04536.1"/>
    </source>
</evidence>